<gene>
    <name evidence="4" type="ORF">C8D95_105184</name>
</gene>
<dbReference type="GO" id="GO:0016747">
    <property type="term" value="F:acyltransferase activity, transferring groups other than amino-acyl groups"/>
    <property type="evidence" value="ECO:0007669"/>
    <property type="project" value="InterPro"/>
</dbReference>
<dbReference type="PROSITE" id="PS51186">
    <property type="entry name" value="GNAT"/>
    <property type="match status" value="1"/>
</dbReference>
<comment type="caution">
    <text evidence="4">The sequence shown here is derived from an EMBL/GenBank/DDBJ whole genome shotgun (WGS) entry which is preliminary data.</text>
</comment>
<dbReference type="InterPro" id="IPR000182">
    <property type="entry name" value="GNAT_dom"/>
</dbReference>
<evidence type="ECO:0000313" key="5">
    <source>
        <dbReference type="Proteomes" id="UP000245390"/>
    </source>
</evidence>
<evidence type="ECO:0000313" key="4">
    <source>
        <dbReference type="EMBL" id="PWK56118.1"/>
    </source>
</evidence>
<dbReference type="EMBL" id="QGGV01000005">
    <property type="protein sequence ID" value="PWK56118.1"/>
    <property type="molecule type" value="Genomic_DNA"/>
</dbReference>
<keyword evidence="1" id="KW-0808">Transferase</keyword>
<feature type="domain" description="N-acetyltransferase" evidence="3">
    <location>
        <begin position="6"/>
        <end position="144"/>
    </location>
</feature>
<keyword evidence="2" id="KW-0012">Acyltransferase</keyword>
<dbReference type="Gene3D" id="3.40.630.30">
    <property type="match status" value="1"/>
</dbReference>
<dbReference type="SUPFAM" id="SSF55729">
    <property type="entry name" value="Acyl-CoA N-acyltransferases (Nat)"/>
    <property type="match status" value="1"/>
</dbReference>
<organism evidence="4 5">
    <name type="scientific">Silicimonas algicola</name>
    <dbReference type="NCBI Taxonomy" id="1826607"/>
    <lineage>
        <taxon>Bacteria</taxon>
        <taxon>Pseudomonadati</taxon>
        <taxon>Pseudomonadota</taxon>
        <taxon>Alphaproteobacteria</taxon>
        <taxon>Rhodobacterales</taxon>
        <taxon>Paracoccaceae</taxon>
    </lineage>
</organism>
<dbReference type="AlphaFoldDB" id="A0A316G5I9"/>
<evidence type="ECO:0000256" key="2">
    <source>
        <dbReference type="ARBA" id="ARBA00023315"/>
    </source>
</evidence>
<dbReference type="Pfam" id="PF00583">
    <property type="entry name" value="Acetyltransf_1"/>
    <property type="match status" value="1"/>
</dbReference>
<accession>A0A316G5I9</accession>
<proteinExistence type="predicted"/>
<reference evidence="4 5" key="1">
    <citation type="submission" date="2018-05" db="EMBL/GenBank/DDBJ databases">
        <title>Genomic Encyclopedia of Type Strains, Phase IV (KMG-IV): sequencing the most valuable type-strain genomes for metagenomic binning, comparative biology and taxonomic classification.</title>
        <authorList>
            <person name="Goeker M."/>
        </authorList>
    </citation>
    <scope>NUCLEOTIDE SEQUENCE [LARGE SCALE GENOMIC DNA]</scope>
    <source>
        <strain evidence="4 5">DSM 103371</strain>
    </source>
</reference>
<protein>
    <submittedName>
        <fullName evidence="4">Ribosomal protein S18 acetylase RimI-like enzyme</fullName>
    </submittedName>
</protein>
<dbReference type="OrthoDB" id="9796129at2"/>
<dbReference type="CDD" id="cd04301">
    <property type="entry name" value="NAT_SF"/>
    <property type="match status" value="1"/>
</dbReference>
<evidence type="ECO:0000256" key="1">
    <source>
        <dbReference type="ARBA" id="ARBA00022679"/>
    </source>
</evidence>
<sequence length="144" mass="15982">MSPNPITIRNLGPEEAHVLDRVRPGTFDNPVDPGWAYGFLATRVNEIVVALDRGEVVGFVSGTVLMHPDKPTAFFVNEVSVHADYRRQGIGRRLVERIRDLARDRGCAAIWVATEGDNVEARALYSALSGRETGDIVMYEWDEG</sequence>
<dbReference type="Proteomes" id="UP000245390">
    <property type="component" value="Unassembled WGS sequence"/>
</dbReference>
<keyword evidence="4" id="KW-0687">Ribonucleoprotein</keyword>
<keyword evidence="4" id="KW-0689">Ribosomal protein</keyword>
<dbReference type="KEGG" id="salo:EF888_17690"/>
<dbReference type="RefSeq" id="WP_109759542.1">
    <property type="nucleotide sequence ID" value="NZ_CP034588.1"/>
</dbReference>
<keyword evidence="5" id="KW-1185">Reference proteome</keyword>
<name>A0A316G5I9_9RHOB</name>
<dbReference type="GO" id="GO:0005840">
    <property type="term" value="C:ribosome"/>
    <property type="evidence" value="ECO:0007669"/>
    <property type="project" value="UniProtKB-KW"/>
</dbReference>
<dbReference type="InterPro" id="IPR016181">
    <property type="entry name" value="Acyl_CoA_acyltransferase"/>
</dbReference>
<evidence type="ECO:0000259" key="3">
    <source>
        <dbReference type="PROSITE" id="PS51186"/>
    </source>
</evidence>
<dbReference type="PANTHER" id="PTHR43877">
    <property type="entry name" value="AMINOALKYLPHOSPHONATE N-ACETYLTRANSFERASE-RELATED-RELATED"/>
    <property type="match status" value="1"/>
</dbReference>
<dbReference type="InterPro" id="IPR050832">
    <property type="entry name" value="Bact_Acetyltransf"/>
</dbReference>